<dbReference type="InterPro" id="IPR016032">
    <property type="entry name" value="Sig_transdc_resp-reg_C-effctor"/>
</dbReference>
<dbReference type="Pfam" id="PF13191">
    <property type="entry name" value="AAA_16"/>
    <property type="match status" value="1"/>
</dbReference>
<dbReference type="GO" id="GO:0006355">
    <property type="term" value="P:regulation of DNA-templated transcription"/>
    <property type="evidence" value="ECO:0007669"/>
    <property type="project" value="InterPro"/>
</dbReference>
<evidence type="ECO:0000313" key="4">
    <source>
        <dbReference type="EMBL" id="KAA8885440.1"/>
    </source>
</evidence>
<keyword evidence="1" id="KW-0547">Nucleotide-binding</keyword>
<dbReference type="InterPro" id="IPR000792">
    <property type="entry name" value="Tscrpt_reg_LuxR_C"/>
</dbReference>
<dbReference type="PANTHER" id="PTHR16305:SF35">
    <property type="entry name" value="TRANSCRIPTIONAL ACTIVATOR DOMAIN"/>
    <property type="match status" value="1"/>
</dbReference>
<dbReference type="OrthoDB" id="134933at2"/>
<dbReference type="CDD" id="cd06170">
    <property type="entry name" value="LuxR_C_like"/>
    <property type="match status" value="1"/>
</dbReference>
<evidence type="ECO:0000313" key="5">
    <source>
        <dbReference type="Proteomes" id="UP000323876"/>
    </source>
</evidence>
<dbReference type="AlphaFoldDB" id="A0A5N0E9L4"/>
<accession>A0A5N0E9L4</accession>
<feature type="domain" description="HTH luxR-type" evidence="3">
    <location>
        <begin position="838"/>
        <end position="903"/>
    </location>
</feature>
<dbReference type="GO" id="GO:0003677">
    <property type="term" value="F:DNA binding"/>
    <property type="evidence" value="ECO:0007669"/>
    <property type="project" value="InterPro"/>
</dbReference>
<proteinExistence type="predicted"/>
<dbReference type="PRINTS" id="PR00038">
    <property type="entry name" value="HTHLUXR"/>
</dbReference>
<organism evidence="4 5">
    <name type="scientific">Nocardia colli</name>
    <dbReference type="NCBI Taxonomy" id="2545717"/>
    <lineage>
        <taxon>Bacteria</taxon>
        <taxon>Bacillati</taxon>
        <taxon>Actinomycetota</taxon>
        <taxon>Actinomycetes</taxon>
        <taxon>Mycobacteriales</taxon>
        <taxon>Nocardiaceae</taxon>
        <taxon>Nocardia</taxon>
    </lineage>
</organism>
<dbReference type="PROSITE" id="PS00622">
    <property type="entry name" value="HTH_LUXR_1"/>
    <property type="match status" value="1"/>
</dbReference>
<gene>
    <name evidence="4" type="ORF">F3087_27770</name>
</gene>
<dbReference type="EMBL" id="VXLC01000015">
    <property type="protein sequence ID" value="KAA8885440.1"/>
    <property type="molecule type" value="Genomic_DNA"/>
</dbReference>
<dbReference type="Gene3D" id="1.10.10.10">
    <property type="entry name" value="Winged helix-like DNA-binding domain superfamily/Winged helix DNA-binding domain"/>
    <property type="match status" value="1"/>
</dbReference>
<dbReference type="PROSITE" id="PS50043">
    <property type="entry name" value="HTH_LUXR_2"/>
    <property type="match status" value="1"/>
</dbReference>
<keyword evidence="5" id="KW-1185">Reference proteome</keyword>
<dbReference type="SMART" id="SM00421">
    <property type="entry name" value="HTH_LUXR"/>
    <property type="match status" value="1"/>
</dbReference>
<dbReference type="GO" id="GO:0005524">
    <property type="term" value="F:ATP binding"/>
    <property type="evidence" value="ECO:0007669"/>
    <property type="project" value="UniProtKB-KW"/>
</dbReference>
<name>A0A5N0E9L4_9NOCA</name>
<protein>
    <submittedName>
        <fullName evidence="4">Helix-turn-helix transcriptional regulator</fullName>
    </submittedName>
</protein>
<evidence type="ECO:0000256" key="1">
    <source>
        <dbReference type="ARBA" id="ARBA00022741"/>
    </source>
</evidence>
<dbReference type="GO" id="GO:0004016">
    <property type="term" value="F:adenylate cyclase activity"/>
    <property type="evidence" value="ECO:0007669"/>
    <property type="project" value="TreeGrafter"/>
</dbReference>
<dbReference type="RefSeq" id="WP_150404998.1">
    <property type="nucleotide sequence ID" value="NZ_VXLC01000015.1"/>
</dbReference>
<dbReference type="PANTHER" id="PTHR16305">
    <property type="entry name" value="TESTICULAR SOLUBLE ADENYLYL CYCLASE"/>
    <property type="match status" value="1"/>
</dbReference>
<dbReference type="InterPro" id="IPR041664">
    <property type="entry name" value="AAA_16"/>
</dbReference>
<reference evidence="4 5" key="1">
    <citation type="submission" date="2019-09" db="EMBL/GenBank/DDBJ databases">
        <authorList>
            <person name="Wang X."/>
        </authorList>
    </citation>
    <scope>NUCLEOTIDE SEQUENCE [LARGE SCALE GENOMIC DNA]</scope>
    <source>
        <strain evidence="4 5">CICC 11023</strain>
    </source>
</reference>
<keyword evidence="2" id="KW-0067">ATP-binding</keyword>
<evidence type="ECO:0000256" key="2">
    <source>
        <dbReference type="ARBA" id="ARBA00022840"/>
    </source>
</evidence>
<comment type="caution">
    <text evidence="4">The sequence shown here is derived from an EMBL/GenBank/DDBJ whole genome shotgun (WGS) entry which is preliminary data.</text>
</comment>
<dbReference type="SUPFAM" id="SSF52540">
    <property type="entry name" value="P-loop containing nucleoside triphosphate hydrolases"/>
    <property type="match status" value="1"/>
</dbReference>
<dbReference type="Pfam" id="PF00196">
    <property type="entry name" value="GerE"/>
    <property type="match status" value="1"/>
</dbReference>
<dbReference type="SUPFAM" id="SSF46894">
    <property type="entry name" value="C-terminal effector domain of the bipartite response regulators"/>
    <property type="match status" value="1"/>
</dbReference>
<dbReference type="InterPro" id="IPR027417">
    <property type="entry name" value="P-loop_NTPase"/>
</dbReference>
<dbReference type="GO" id="GO:0005737">
    <property type="term" value="C:cytoplasm"/>
    <property type="evidence" value="ECO:0007669"/>
    <property type="project" value="TreeGrafter"/>
</dbReference>
<dbReference type="InterPro" id="IPR036388">
    <property type="entry name" value="WH-like_DNA-bd_sf"/>
</dbReference>
<dbReference type="Proteomes" id="UP000323876">
    <property type="component" value="Unassembled WGS sequence"/>
</dbReference>
<evidence type="ECO:0000259" key="3">
    <source>
        <dbReference type="PROSITE" id="PS50043"/>
    </source>
</evidence>
<sequence length="904" mass="96961">MLVGRKVERDLVAAFVLGQGGDQPVLVVRGDPGVGKTAVLELAADIAGSHGVRVLRAAALEYEAELKFGALNQLLHPLSGAIEGLGAVHRDALRVILGLAPGAMPTQLIAGAATLALLRASAESGALLLIVDDVQWLDLSSTMALSYAARRWAGSEIRLLVAVRADADDGFTRSGFRVHDLAPLDDSDSDALLLTVYPALTARVRRRLRDDAQGNPLALLELPAAFENGTSPANLPAVLPLTDRLQRMFADRLAGLPAGTRRMLLFVILAGAENSITVDDCAPTPRGAVDLPPAERAGIVRTNPRTGRVEFRHPLIRAAVIEQSTSAERREVHRILAEAFADEPQRRAWHLGQAAVGPDEEIAASLESLSQQMIRHGDGRRAMAAMLRAAELSISDVDRARRTARAAYLGTSITGDLADTSRLLLDANRVDARETPSLEAAVAAAAQLLNDEGDATTANRLLLATIRLHEQAIGSGEDTMVEALHTLLYVGFYSGRPELWDDIRDVLERAGAQPTDTLSLLHNVFANPVEATPAALRDLTGALDGLRFTADPLRIIRVATAGAYVDRVGLAREALWRVIIDGRHGGAVAKAIEALFLIAQVDFFEGEWAELIEVTDEGLQLCAEFGYSLVAGPGRFLRALVDAARGDTAADLAAEELLLWAAPRRLATYAGYSSHIRCLSALGRSSFDEAYRHAASVNAAGSFPRYTPHALWLVLDLTEAAARSGRTAEARAHAEAALAAGLPELSGRLGMLTKAALAVADSADWRALFEDALATPGSTRWVFDCARIELLYGERLRREREPAAARAHLTAAAQTFERLQAIPWLERTRAELRATGDTEGRGAALTPQERAVAELAASGLTNKEIAERLFLSARTVSTHLHRVFPKLGITTRSALRDAMSRQPG</sequence>